<keyword evidence="2" id="KW-1185">Reference proteome</keyword>
<evidence type="ECO:0000313" key="2">
    <source>
        <dbReference type="Proteomes" id="UP001586593"/>
    </source>
</evidence>
<gene>
    <name evidence="1" type="ORF">VTK73DRAFT_4519</name>
</gene>
<dbReference type="EMBL" id="JAZHXJ010002559">
    <property type="protein sequence ID" value="KAL1837920.1"/>
    <property type="molecule type" value="Genomic_DNA"/>
</dbReference>
<protein>
    <submittedName>
        <fullName evidence="1">Uncharacterized protein</fullName>
    </submittedName>
</protein>
<evidence type="ECO:0000313" key="1">
    <source>
        <dbReference type="EMBL" id="KAL1837920.1"/>
    </source>
</evidence>
<dbReference type="Proteomes" id="UP001586593">
    <property type="component" value="Unassembled WGS sequence"/>
</dbReference>
<proteinExistence type="predicted"/>
<comment type="caution">
    <text evidence="1">The sequence shown here is derived from an EMBL/GenBank/DDBJ whole genome shotgun (WGS) entry which is preliminary data.</text>
</comment>
<accession>A0ABR3V846</accession>
<organism evidence="1 2">
    <name type="scientific">Phialemonium thermophilum</name>
    <dbReference type="NCBI Taxonomy" id="223376"/>
    <lineage>
        <taxon>Eukaryota</taxon>
        <taxon>Fungi</taxon>
        <taxon>Dikarya</taxon>
        <taxon>Ascomycota</taxon>
        <taxon>Pezizomycotina</taxon>
        <taxon>Sordariomycetes</taxon>
        <taxon>Sordariomycetidae</taxon>
        <taxon>Cephalothecales</taxon>
        <taxon>Cephalothecaceae</taxon>
        <taxon>Phialemonium</taxon>
    </lineage>
</organism>
<sequence>MMETRGLLASRLSDFREESWLGFRQLAARTVSTRIVIRRSTPFVHSGSCRTPPMKRWIRGLDPSGRRENRAPVVRILEPSPVIPPRLFWDG</sequence>
<name>A0ABR3V846_9PEZI</name>
<reference evidence="1 2" key="1">
    <citation type="journal article" date="2024" name="Commun. Biol.">
        <title>Comparative genomic analysis of thermophilic fungi reveals convergent evolutionary adaptations and gene losses.</title>
        <authorList>
            <person name="Steindorff A.S."/>
            <person name="Aguilar-Pontes M.V."/>
            <person name="Robinson A.J."/>
            <person name="Andreopoulos B."/>
            <person name="LaButti K."/>
            <person name="Kuo A."/>
            <person name="Mondo S."/>
            <person name="Riley R."/>
            <person name="Otillar R."/>
            <person name="Haridas S."/>
            <person name="Lipzen A."/>
            <person name="Grimwood J."/>
            <person name="Schmutz J."/>
            <person name="Clum A."/>
            <person name="Reid I.D."/>
            <person name="Moisan M.C."/>
            <person name="Butler G."/>
            <person name="Nguyen T.T.M."/>
            <person name="Dewar K."/>
            <person name="Conant G."/>
            <person name="Drula E."/>
            <person name="Henrissat B."/>
            <person name="Hansel C."/>
            <person name="Singer S."/>
            <person name="Hutchinson M.I."/>
            <person name="de Vries R.P."/>
            <person name="Natvig D.O."/>
            <person name="Powell A.J."/>
            <person name="Tsang A."/>
            <person name="Grigoriev I.V."/>
        </authorList>
    </citation>
    <scope>NUCLEOTIDE SEQUENCE [LARGE SCALE GENOMIC DNA]</scope>
    <source>
        <strain evidence="1 2">ATCC 24622</strain>
    </source>
</reference>